<feature type="domain" description="Protein kinase" evidence="3">
    <location>
        <begin position="1"/>
        <end position="53"/>
    </location>
</feature>
<dbReference type="PROSITE" id="PS50011">
    <property type="entry name" value="PROTEIN_KINASE_DOM"/>
    <property type="match status" value="1"/>
</dbReference>
<dbReference type="Proteomes" id="UP000244722">
    <property type="component" value="Unassembled WGS sequence"/>
</dbReference>
<evidence type="ECO:0000313" key="4">
    <source>
        <dbReference type="EMBL" id="PUU73758.1"/>
    </source>
</evidence>
<evidence type="ECO:0000256" key="1">
    <source>
        <dbReference type="ARBA" id="ARBA00004623"/>
    </source>
</evidence>
<dbReference type="Gene3D" id="1.10.510.10">
    <property type="entry name" value="Transferase(Phosphotransferase) domain 1"/>
    <property type="match status" value="1"/>
</dbReference>
<keyword evidence="5" id="KW-1185">Reference proteome</keyword>
<dbReference type="STRING" id="42251.A0A2T6ZE35"/>
<gene>
    <name evidence="4" type="ORF">B9Z19DRAFT_899120</name>
</gene>
<evidence type="ECO:0000256" key="2">
    <source>
        <dbReference type="ARBA" id="ARBA00030237"/>
    </source>
</evidence>
<dbReference type="OrthoDB" id="10252171at2759"/>
<dbReference type="SUPFAM" id="SSF56112">
    <property type="entry name" value="Protein kinase-like (PK-like)"/>
    <property type="match status" value="1"/>
</dbReference>
<dbReference type="GO" id="GO:0010506">
    <property type="term" value="P:regulation of autophagy"/>
    <property type="evidence" value="ECO:0007669"/>
    <property type="project" value="InterPro"/>
</dbReference>
<protein>
    <recommendedName>
        <fullName evidence="2">Autophagy-related protein 1</fullName>
    </recommendedName>
</protein>
<comment type="subcellular location">
    <subcellularLocation>
        <location evidence="1">Preautophagosomal structure membrane</location>
        <topology evidence="1">Peripheral membrane protein</topology>
    </subcellularLocation>
</comment>
<dbReference type="InterPro" id="IPR000719">
    <property type="entry name" value="Prot_kinase_dom"/>
</dbReference>
<dbReference type="GO" id="GO:0034045">
    <property type="term" value="C:phagophore assembly site membrane"/>
    <property type="evidence" value="ECO:0007669"/>
    <property type="project" value="UniProtKB-SubCell"/>
</dbReference>
<keyword evidence="4" id="KW-0418">Kinase</keyword>
<dbReference type="EMBL" id="NESQ01000348">
    <property type="protein sequence ID" value="PUU73758.1"/>
    <property type="molecule type" value="Genomic_DNA"/>
</dbReference>
<dbReference type="InterPro" id="IPR011009">
    <property type="entry name" value="Kinase-like_dom_sf"/>
</dbReference>
<organism evidence="4 5">
    <name type="scientific">Tuber borchii</name>
    <name type="common">White truffle</name>
    <dbReference type="NCBI Taxonomy" id="42251"/>
    <lineage>
        <taxon>Eukaryota</taxon>
        <taxon>Fungi</taxon>
        <taxon>Dikarya</taxon>
        <taxon>Ascomycota</taxon>
        <taxon>Pezizomycotina</taxon>
        <taxon>Pezizomycetes</taxon>
        <taxon>Pezizales</taxon>
        <taxon>Tuberaceae</taxon>
        <taxon>Tuber</taxon>
    </lineage>
</organism>
<dbReference type="InterPro" id="IPR045269">
    <property type="entry name" value="Atg1-like"/>
</dbReference>
<evidence type="ECO:0000313" key="5">
    <source>
        <dbReference type="Proteomes" id="UP000244722"/>
    </source>
</evidence>
<name>A0A2T6ZE35_TUBBO</name>
<dbReference type="GO" id="GO:0004674">
    <property type="term" value="F:protein serine/threonine kinase activity"/>
    <property type="evidence" value="ECO:0007669"/>
    <property type="project" value="InterPro"/>
</dbReference>
<dbReference type="AlphaFoldDB" id="A0A2T6ZE35"/>
<dbReference type="PANTHER" id="PTHR24348">
    <property type="entry name" value="SERINE/THREONINE-PROTEIN KINASE UNC-51-RELATED"/>
    <property type="match status" value="1"/>
</dbReference>
<feature type="non-terminal residue" evidence="4">
    <location>
        <position position="1"/>
    </location>
</feature>
<dbReference type="Pfam" id="PF00069">
    <property type="entry name" value="Pkinase"/>
    <property type="match status" value="1"/>
</dbReference>
<sequence length="53" mass="6103">LYIAMEYLEEGDLTKHIGTPLQQEIVQNILKQILEGLQVMHRHGIAHRDIKPA</sequence>
<evidence type="ECO:0000259" key="3">
    <source>
        <dbReference type="PROSITE" id="PS50011"/>
    </source>
</evidence>
<accession>A0A2T6ZE35</accession>
<keyword evidence="4" id="KW-0808">Transferase</keyword>
<dbReference type="GO" id="GO:0005524">
    <property type="term" value="F:ATP binding"/>
    <property type="evidence" value="ECO:0007669"/>
    <property type="project" value="InterPro"/>
</dbReference>
<comment type="caution">
    <text evidence="4">The sequence shown here is derived from an EMBL/GenBank/DDBJ whole genome shotgun (WGS) entry which is preliminary data.</text>
</comment>
<reference evidence="4 5" key="1">
    <citation type="submission" date="2017-04" db="EMBL/GenBank/DDBJ databases">
        <title>Draft genome sequence of Tuber borchii Vittad., a whitish edible truffle.</title>
        <authorList>
            <consortium name="DOE Joint Genome Institute"/>
            <person name="Murat C."/>
            <person name="Kuo A."/>
            <person name="Barry K.W."/>
            <person name="Clum A."/>
            <person name="Dockter R.B."/>
            <person name="Fauchery L."/>
            <person name="Iotti M."/>
            <person name="Kohler A."/>
            <person name="Labutti K."/>
            <person name="Lindquist E.A."/>
            <person name="Lipzen A."/>
            <person name="Ohm R.A."/>
            <person name="Wang M."/>
            <person name="Grigoriev I.V."/>
            <person name="Zambonelli A."/>
            <person name="Martin F.M."/>
        </authorList>
    </citation>
    <scope>NUCLEOTIDE SEQUENCE [LARGE SCALE GENOMIC DNA]</scope>
    <source>
        <strain evidence="4 5">Tbo3840</strain>
    </source>
</reference>
<proteinExistence type="predicted"/>
<feature type="non-terminal residue" evidence="4">
    <location>
        <position position="53"/>
    </location>
</feature>